<feature type="compositionally biased region" description="Acidic residues" evidence="7">
    <location>
        <begin position="16"/>
        <end position="27"/>
    </location>
</feature>
<feature type="region of interest" description="Disordered" evidence="7">
    <location>
        <begin position="1"/>
        <end position="47"/>
    </location>
</feature>
<evidence type="ECO:0008006" key="10">
    <source>
        <dbReference type="Google" id="ProtNLM"/>
    </source>
</evidence>
<dbReference type="Pfam" id="PF10185">
    <property type="entry name" value="Mesd"/>
    <property type="match status" value="1"/>
</dbReference>
<dbReference type="PANTHER" id="PTHR17600:SF2">
    <property type="entry name" value="LRP CHAPERONE MESD"/>
    <property type="match status" value="1"/>
</dbReference>
<comment type="subcellular location">
    <subcellularLocation>
        <location evidence="1">Endoplasmic reticulum</location>
    </subcellularLocation>
</comment>
<organism evidence="8 9">
    <name type="scientific">Porites evermanni</name>
    <dbReference type="NCBI Taxonomy" id="104178"/>
    <lineage>
        <taxon>Eukaryota</taxon>
        <taxon>Metazoa</taxon>
        <taxon>Cnidaria</taxon>
        <taxon>Anthozoa</taxon>
        <taxon>Hexacorallia</taxon>
        <taxon>Scleractinia</taxon>
        <taxon>Fungiina</taxon>
        <taxon>Poritidae</taxon>
        <taxon>Porites</taxon>
    </lineage>
</organism>
<evidence type="ECO:0000256" key="5">
    <source>
        <dbReference type="ARBA" id="ARBA00022824"/>
    </source>
</evidence>
<dbReference type="EMBL" id="CALNXI010001597">
    <property type="protein sequence ID" value="CAH3172971.1"/>
    <property type="molecule type" value="Genomic_DNA"/>
</dbReference>
<evidence type="ECO:0000256" key="3">
    <source>
        <dbReference type="ARBA" id="ARBA00022687"/>
    </source>
</evidence>
<keyword evidence="9" id="KW-1185">Reference proteome</keyword>
<accession>A0ABN8R280</accession>
<evidence type="ECO:0000256" key="2">
    <source>
        <dbReference type="ARBA" id="ARBA00011068"/>
    </source>
</evidence>
<evidence type="ECO:0000256" key="1">
    <source>
        <dbReference type="ARBA" id="ARBA00004240"/>
    </source>
</evidence>
<name>A0ABN8R280_9CNID</name>
<dbReference type="PANTHER" id="PTHR17600">
    <property type="entry name" value="MESODERM DEVELOPMENT CANDIDATE 2"/>
    <property type="match status" value="1"/>
</dbReference>
<dbReference type="Proteomes" id="UP001159427">
    <property type="component" value="Unassembled WGS sequence"/>
</dbReference>
<keyword evidence="3" id="KW-0879">Wnt signaling pathway</keyword>
<evidence type="ECO:0000256" key="7">
    <source>
        <dbReference type="SAM" id="MobiDB-lite"/>
    </source>
</evidence>
<keyword evidence="4" id="KW-0732">Signal</keyword>
<reference evidence="8 9" key="1">
    <citation type="submission" date="2022-05" db="EMBL/GenBank/DDBJ databases">
        <authorList>
            <consortium name="Genoscope - CEA"/>
            <person name="William W."/>
        </authorList>
    </citation>
    <scope>NUCLEOTIDE SEQUENCE [LARGE SCALE GENOMIC DNA]</scope>
</reference>
<evidence type="ECO:0000313" key="8">
    <source>
        <dbReference type="EMBL" id="CAH3172971.1"/>
    </source>
</evidence>
<keyword evidence="6" id="KW-0143">Chaperone</keyword>
<comment type="similarity">
    <text evidence="2">Belongs to the MESD family.</text>
</comment>
<dbReference type="InterPro" id="IPR019330">
    <property type="entry name" value="MESD"/>
</dbReference>
<evidence type="ECO:0000256" key="6">
    <source>
        <dbReference type="ARBA" id="ARBA00023186"/>
    </source>
</evidence>
<comment type="caution">
    <text evidence="8">The sequence shown here is derived from an EMBL/GenBank/DDBJ whole genome shotgun (WGS) entry which is preliminary data.</text>
</comment>
<proteinExistence type="inferred from homology"/>
<evidence type="ECO:0000313" key="9">
    <source>
        <dbReference type="Proteomes" id="UP001159427"/>
    </source>
</evidence>
<gene>
    <name evidence="8" type="ORF">PEVE_00008725</name>
</gene>
<sequence>MAFCEGGPKINSNKENDEDIDEDDRYDDFDPRKPASPGPAFDPTQFKDDPMALMKLAKKGKVLMMFATVAGSPSKKDTEQITARWQSSLFNAQIQVERYLVSDDRVLLMLKDGSLAWDVKDYLITQPDCLLVEFENQQFPGAGDKTKSSKTEL</sequence>
<evidence type="ECO:0000256" key="4">
    <source>
        <dbReference type="ARBA" id="ARBA00022729"/>
    </source>
</evidence>
<protein>
    <recommendedName>
        <fullName evidence="10">Mesoderm development candidate 2</fullName>
    </recommendedName>
</protein>
<dbReference type="Gene3D" id="3.30.70.260">
    <property type="match status" value="1"/>
</dbReference>
<keyword evidence="5" id="KW-0256">Endoplasmic reticulum</keyword>